<evidence type="ECO:0000313" key="1">
    <source>
        <dbReference type="Proteomes" id="UP000887566"/>
    </source>
</evidence>
<accession>A0A914XE53</accession>
<sequence>MPVIARLRLNPRDIGIASNFDAGNPTDLLRFFNGLRSLFVTNEAQVLLAVGWLTFTLSSEVEKCFGWELKSLLSLVGEPSTGKTTIVEILLAMVGAEASYRDNI</sequence>
<reference evidence="2" key="1">
    <citation type="submission" date="2022-11" db="UniProtKB">
        <authorList>
            <consortium name="WormBaseParasite"/>
        </authorList>
    </citation>
    <scope>IDENTIFICATION</scope>
</reference>
<protein>
    <submittedName>
        <fullName evidence="2">Uncharacterized protein</fullName>
    </submittedName>
</protein>
<name>A0A914XE53_9BILA</name>
<evidence type="ECO:0000313" key="2">
    <source>
        <dbReference type="WBParaSite" id="PSAMB.scaffold7612size7374.g30311.t1"/>
    </source>
</evidence>
<dbReference type="WBParaSite" id="PSAMB.scaffold7612size7374.g30311.t1">
    <property type="protein sequence ID" value="PSAMB.scaffold7612size7374.g30311.t1"/>
    <property type="gene ID" value="PSAMB.scaffold7612size7374.g30311"/>
</dbReference>
<proteinExistence type="predicted"/>
<dbReference type="Proteomes" id="UP000887566">
    <property type="component" value="Unplaced"/>
</dbReference>
<dbReference type="AlphaFoldDB" id="A0A914XE53"/>
<keyword evidence="1" id="KW-1185">Reference proteome</keyword>
<organism evidence="1 2">
    <name type="scientific">Plectus sambesii</name>
    <dbReference type="NCBI Taxonomy" id="2011161"/>
    <lineage>
        <taxon>Eukaryota</taxon>
        <taxon>Metazoa</taxon>
        <taxon>Ecdysozoa</taxon>
        <taxon>Nematoda</taxon>
        <taxon>Chromadorea</taxon>
        <taxon>Plectida</taxon>
        <taxon>Plectina</taxon>
        <taxon>Plectoidea</taxon>
        <taxon>Plectidae</taxon>
        <taxon>Plectus</taxon>
    </lineage>
</organism>